<accession>A0ABY1ICU7</accession>
<organism evidence="1 2">
    <name type="scientific">Aureimonas altamirensis DSM 21988</name>
    <dbReference type="NCBI Taxonomy" id="1121026"/>
    <lineage>
        <taxon>Bacteria</taxon>
        <taxon>Pseudomonadati</taxon>
        <taxon>Pseudomonadota</taxon>
        <taxon>Alphaproteobacteria</taxon>
        <taxon>Hyphomicrobiales</taxon>
        <taxon>Aurantimonadaceae</taxon>
        <taxon>Aureimonas</taxon>
    </lineage>
</organism>
<protein>
    <recommendedName>
        <fullName evidence="3">Bacteriophage lambda head decoration protein D</fullName>
    </recommendedName>
</protein>
<reference evidence="1 2" key="1">
    <citation type="submission" date="2016-11" db="EMBL/GenBank/DDBJ databases">
        <authorList>
            <person name="Varghese N."/>
            <person name="Submissions S."/>
        </authorList>
    </citation>
    <scope>NUCLEOTIDE SEQUENCE [LARGE SCALE GENOMIC DNA]</scope>
    <source>
        <strain evidence="1 2">DSM 21988</strain>
    </source>
</reference>
<evidence type="ECO:0000313" key="1">
    <source>
        <dbReference type="EMBL" id="SHI98357.1"/>
    </source>
</evidence>
<evidence type="ECO:0008006" key="3">
    <source>
        <dbReference type="Google" id="ProtNLM"/>
    </source>
</evidence>
<dbReference type="Proteomes" id="UP000184290">
    <property type="component" value="Unassembled WGS sequence"/>
</dbReference>
<keyword evidence="2" id="KW-1185">Reference proteome</keyword>
<dbReference type="RefSeq" id="WP_060605856.1">
    <property type="nucleotide sequence ID" value="NZ_FQZC01000002.1"/>
</dbReference>
<proteinExistence type="predicted"/>
<evidence type="ECO:0000313" key="2">
    <source>
        <dbReference type="Proteomes" id="UP000184290"/>
    </source>
</evidence>
<sequence>MRDGLYLYSTGPSDRRDAVGTAIVVGTRIYGQSEGQVFSGQLSRTPAGVSGFSKLVYELEVGPAEREYLIKFEGEIVDNGARLRCVPNNVAEEAYYADLVLVSTE</sequence>
<dbReference type="EMBL" id="FQZC01000002">
    <property type="protein sequence ID" value="SHI98357.1"/>
    <property type="molecule type" value="Genomic_DNA"/>
</dbReference>
<comment type="caution">
    <text evidence="1">The sequence shown here is derived from an EMBL/GenBank/DDBJ whole genome shotgun (WGS) entry which is preliminary data.</text>
</comment>
<gene>
    <name evidence="1" type="ORF">SAMN02745911_1315</name>
</gene>
<name>A0ABY1ICU7_9HYPH</name>